<reference evidence="10" key="1">
    <citation type="submission" date="2021-08" db="EMBL/GenBank/DDBJ databases">
        <title>WGS assembly of Ceratopteris richardii.</title>
        <authorList>
            <person name="Marchant D.B."/>
            <person name="Chen G."/>
            <person name="Jenkins J."/>
            <person name="Shu S."/>
            <person name="Leebens-Mack J."/>
            <person name="Grimwood J."/>
            <person name="Schmutz J."/>
            <person name="Soltis P."/>
            <person name="Soltis D."/>
            <person name="Chen Z.-H."/>
        </authorList>
    </citation>
    <scope>NUCLEOTIDE SEQUENCE</scope>
    <source>
        <strain evidence="10">Whitten #5841</strain>
        <tissue evidence="10">Leaf</tissue>
    </source>
</reference>
<dbReference type="PROSITE" id="PS51213">
    <property type="entry name" value="ELK"/>
    <property type="match status" value="1"/>
</dbReference>
<dbReference type="PROSITE" id="PS00027">
    <property type="entry name" value="HOMEOBOX_1"/>
    <property type="match status" value="1"/>
</dbReference>
<dbReference type="CDD" id="cd00086">
    <property type="entry name" value="homeodomain"/>
    <property type="match status" value="1"/>
</dbReference>
<name>A0A8T2QB95_CERRI</name>
<dbReference type="Pfam" id="PF03790">
    <property type="entry name" value="KNOX1"/>
    <property type="match status" value="1"/>
</dbReference>
<dbReference type="Pfam" id="PF03789">
    <property type="entry name" value="ELK"/>
    <property type="match status" value="1"/>
</dbReference>
<dbReference type="InterPro" id="IPR008422">
    <property type="entry name" value="KN_HD"/>
</dbReference>
<organism evidence="10 11">
    <name type="scientific">Ceratopteris richardii</name>
    <name type="common">Triangle waterfern</name>
    <dbReference type="NCBI Taxonomy" id="49495"/>
    <lineage>
        <taxon>Eukaryota</taxon>
        <taxon>Viridiplantae</taxon>
        <taxon>Streptophyta</taxon>
        <taxon>Embryophyta</taxon>
        <taxon>Tracheophyta</taxon>
        <taxon>Polypodiopsida</taxon>
        <taxon>Polypodiidae</taxon>
        <taxon>Polypodiales</taxon>
        <taxon>Pteridineae</taxon>
        <taxon>Pteridaceae</taxon>
        <taxon>Parkerioideae</taxon>
        <taxon>Ceratopteris</taxon>
    </lineage>
</organism>
<dbReference type="GO" id="GO:0000981">
    <property type="term" value="F:DNA-binding transcription factor activity, RNA polymerase II-specific"/>
    <property type="evidence" value="ECO:0007669"/>
    <property type="project" value="InterPro"/>
</dbReference>
<evidence type="ECO:0000256" key="2">
    <source>
        <dbReference type="ARBA" id="ARBA00023125"/>
    </source>
</evidence>
<dbReference type="InterPro" id="IPR009057">
    <property type="entry name" value="Homeodomain-like_sf"/>
</dbReference>
<evidence type="ECO:0000256" key="3">
    <source>
        <dbReference type="ARBA" id="ARBA00023155"/>
    </source>
</evidence>
<dbReference type="SUPFAM" id="SSF46689">
    <property type="entry name" value="Homeodomain-like"/>
    <property type="match status" value="1"/>
</dbReference>
<dbReference type="SMART" id="SM00389">
    <property type="entry name" value="HOX"/>
    <property type="match status" value="1"/>
</dbReference>
<dbReference type="InterPro" id="IPR005541">
    <property type="entry name" value="KNOX2"/>
</dbReference>
<dbReference type="InterPro" id="IPR017970">
    <property type="entry name" value="Homeobox_CS"/>
</dbReference>
<dbReference type="Proteomes" id="UP000825935">
    <property type="component" value="Chromosome 36"/>
</dbReference>
<keyword evidence="2 5" id="KW-0238">DNA-binding</keyword>
<dbReference type="InterPro" id="IPR050224">
    <property type="entry name" value="TALE_homeobox"/>
</dbReference>
<comment type="subcellular location">
    <subcellularLocation>
        <location evidence="1 5">Nucleus</location>
    </subcellularLocation>
</comment>
<comment type="similarity">
    <text evidence="6">Belongs to the TALE/KNOX homeobox family.</text>
</comment>
<comment type="caution">
    <text evidence="10">The sequence shown here is derived from an EMBL/GenBank/DDBJ whole genome shotgun (WGS) entry which is preliminary data.</text>
</comment>
<feature type="domain" description="Homeobox" evidence="8">
    <location>
        <begin position="421"/>
        <end position="484"/>
    </location>
</feature>
<dbReference type="OrthoDB" id="10056939at2759"/>
<keyword evidence="4 5" id="KW-0539">Nucleus</keyword>
<dbReference type="InterPro" id="IPR005540">
    <property type="entry name" value="KNOX1"/>
</dbReference>
<evidence type="ECO:0000259" key="8">
    <source>
        <dbReference type="PROSITE" id="PS50071"/>
    </source>
</evidence>
<dbReference type="SMART" id="SM01188">
    <property type="entry name" value="ELK"/>
    <property type="match status" value="1"/>
</dbReference>
<keyword evidence="11" id="KW-1185">Reference proteome</keyword>
<feature type="compositionally biased region" description="Basic and acidic residues" evidence="7">
    <location>
        <begin position="137"/>
        <end position="160"/>
    </location>
</feature>
<evidence type="ECO:0000313" key="11">
    <source>
        <dbReference type="Proteomes" id="UP000825935"/>
    </source>
</evidence>
<dbReference type="InterPro" id="IPR005539">
    <property type="entry name" value="ELK_dom"/>
</dbReference>
<dbReference type="SMART" id="SM01256">
    <property type="entry name" value="KNOX2"/>
    <property type="match status" value="1"/>
</dbReference>
<keyword evidence="3 5" id="KW-0371">Homeobox</keyword>
<evidence type="ECO:0000313" key="10">
    <source>
        <dbReference type="EMBL" id="KAH7280905.1"/>
    </source>
</evidence>
<feature type="compositionally biased region" description="Polar residues" evidence="7">
    <location>
        <begin position="162"/>
        <end position="183"/>
    </location>
</feature>
<feature type="domain" description="ELK" evidence="9">
    <location>
        <begin position="401"/>
        <end position="421"/>
    </location>
</feature>
<sequence>MELGVEDQLLLSQFSSATAMPLTAGQASLASAMSVMTAEFNVEGRRKEDGLRHEEQISPVSNYVVCVDPYCHLSSQEQLTYELELVSTAPTRTANAFTQDGSSVKLEHGWHASDLTEVTEGQESEIANVEDIVQGSRTEKQGVDPRENFDHVRSELRLDRGSLNSGTPSTSKNQGKYDSSGDTTMEGLAGNELSSRNQINVSLEDPIKKKILNHPDYHRLIMAYISCRKVGVPPDVLKRLKELEEEYLRLLNRLDGASPAAMKTNDPELDEFMSSYCHVLQKYEQELSKPFNEAMAFLHQVQLQITQLVSSDVPGAFLAVPRHASQPREELIYSMENVRKDGLNCNLKTPGKEKLSSCLEESKSQRDQDDDDVEDEEESGSFGEVLDCEIDGSLDQQADKQLKEHLLQKYRGCIAALKFEFMKKKKKGKLPKNARQQLLDWWHEHYKWPYPSETEKILLADTTGLDQKQINNWFINQRKRHWKPSDQEMRYLNVNGQDFRV</sequence>
<dbReference type="Pfam" id="PF03791">
    <property type="entry name" value="KNOX2"/>
    <property type="match status" value="1"/>
</dbReference>
<feature type="compositionally biased region" description="Acidic residues" evidence="7">
    <location>
        <begin position="368"/>
        <end position="379"/>
    </location>
</feature>
<protein>
    <submittedName>
        <fullName evidence="10">Uncharacterized protein</fullName>
    </submittedName>
</protein>
<evidence type="ECO:0000256" key="6">
    <source>
        <dbReference type="PROSITE-ProRule" id="PRU00559"/>
    </source>
</evidence>
<dbReference type="AlphaFoldDB" id="A0A8T2QB95"/>
<feature type="region of interest" description="Disordered" evidence="7">
    <location>
        <begin position="356"/>
        <end position="381"/>
    </location>
</feature>
<accession>A0A8T2QB95</accession>
<feature type="DNA-binding region" description="Homeobox; TALE-type" evidence="5">
    <location>
        <begin position="422"/>
        <end position="485"/>
    </location>
</feature>
<dbReference type="PANTHER" id="PTHR11850">
    <property type="entry name" value="HOMEOBOX PROTEIN TRANSCRIPTION FACTORS"/>
    <property type="match status" value="1"/>
</dbReference>
<evidence type="ECO:0000259" key="9">
    <source>
        <dbReference type="PROSITE" id="PS51213"/>
    </source>
</evidence>
<evidence type="ECO:0000256" key="4">
    <source>
        <dbReference type="ARBA" id="ARBA00023242"/>
    </source>
</evidence>
<dbReference type="SMART" id="SM01255">
    <property type="entry name" value="KNOX1"/>
    <property type="match status" value="1"/>
</dbReference>
<dbReference type="Pfam" id="PF05920">
    <property type="entry name" value="Homeobox_KN"/>
    <property type="match status" value="1"/>
</dbReference>
<feature type="compositionally biased region" description="Basic and acidic residues" evidence="7">
    <location>
        <begin position="356"/>
        <end position="367"/>
    </location>
</feature>
<dbReference type="GO" id="GO:0005634">
    <property type="term" value="C:nucleus"/>
    <property type="evidence" value="ECO:0007669"/>
    <property type="project" value="UniProtKB-SubCell"/>
</dbReference>
<proteinExistence type="inferred from homology"/>
<feature type="region of interest" description="Disordered" evidence="7">
    <location>
        <begin position="135"/>
        <end position="192"/>
    </location>
</feature>
<dbReference type="PROSITE" id="PS50071">
    <property type="entry name" value="HOMEOBOX_2"/>
    <property type="match status" value="1"/>
</dbReference>
<evidence type="ECO:0000256" key="1">
    <source>
        <dbReference type="ARBA" id="ARBA00004123"/>
    </source>
</evidence>
<evidence type="ECO:0000256" key="5">
    <source>
        <dbReference type="PROSITE-ProRule" id="PRU00108"/>
    </source>
</evidence>
<dbReference type="Gene3D" id="1.10.10.60">
    <property type="entry name" value="Homeodomain-like"/>
    <property type="match status" value="1"/>
</dbReference>
<dbReference type="InterPro" id="IPR001356">
    <property type="entry name" value="HD"/>
</dbReference>
<gene>
    <name evidence="10" type="ORF">KP509_36G020200</name>
</gene>
<dbReference type="GO" id="GO:0003677">
    <property type="term" value="F:DNA binding"/>
    <property type="evidence" value="ECO:0007669"/>
    <property type="project" value="UniProtKB-UniRule"/>
</dbReference>
<evidence type="ECO:0000256" key="7">
    <source>
        <dbReference type="SAM" id="MobiDB-lite"/>
    </source>
</evidence>
<dbReference type="EMBL" id="CM035441">
    <property type="protein sequence ID" value="KAH7280905.1"/>
    <property type="molecule type" value="Genomic_DNA"/>
</dbReference>